<dbReference type="InterPro" id="IPR053755">
    <property type="entry name" value="CDI_immunity_sf"/>
</dbReference>
<dbReference type="Pfam" id="PF18228">
    <property type="entry name" value="CdiI_N"/>
    <property type="match status" value="1"/>
</dbReference>
<dbReference type="InterPro" id="IPR040509">
    <property type="entry name" value="CdiI_C"/>
</dbReference>
<dbReference type="CDD" id="cd20699">
    <property type="entry name" value="CdiI_ECL-like"/>
    <property type="match status" value="1"/>
</dbReference>
<comment type="caution">
    <text evidence="2">The sequence shown here is derived from an EMBL/GenBank/DDBJ whole genome shotgun (WGS) entry which is preliminary data.</text>
</comment>
<dbReference type="Gene3D" id="3.30.2450.20">
    <property type="match status" value="1"/>
</dbReference>
<gene>
    <name evidence="2" type="ORF">BKK52_12735</name>
</gene>
<dbReference type="RefSeq" id="WP_077478872.1">
    <property type="nucleotide sequence ID" value="NZ_MLHL01000101.1"/>
</dbReference>
<accession>A0A1V3ISJ6</accession>
<dbReference type="EMBL" id="MLHL01000101">
    <property type="protein sequence ID" value="OOF45252.1"/>
    <property type="molecule type" value="Genomic_DNA"/>
</dbReference>
<proteinExistence type="predicted"/>
<name>A0A1V3ISJ6_9PAST</name>
<evidence type="ECO:0000259" key="1">
    <source>
        <dbReference type="Pfam" id="PF18228"/>
    </source>
</evidence>
<dbReference type="AlphaFoldDB" id="A0A1V3ISJ6"/>
<dbReference type="Proteomes" id="UP000189161">
    <property type="component" value="Unassembled WGS sequence"/>
</dbReference>
<keyword evidence="3" id="KW-1185">Reference proteome</keyword>
<evidence type="ECO:0000313" key="2">
    <source>
        <dbReference type="EMBL" id="OOF45252.1"/>
    </source>
</evidence>
<organism evidence="2 3">
    <name type="scientific">Rodentibacter trehalosifermentans</name>
    <dbReference type="NCBI Taxonomy" id="1908263"/>
    <lineage>
        <taxon>Bacteria</taxon>
        <taxon>Pseudomonadati</taxon>
        <taxon>Pseudomonadota</taxon>
        <taxon>Gammaproteobacteria</taxon>
        <taxon>Pasteurellales</taxon>
        <taxon>Pasteurellaceae</taxon>
        <taxon>Rodentibacter</taxon>
    </lineage>
</organism>
<dbReference type="OrthoDB" id="3700386at2"/>
<sequence>MFGIFFKNENLSFDNGYGKHILAYIKLGNYVEELHIPIDYWRAKEYINSWISSLVEGLETQKHSVLITSMHESNSINFINSWIVYYDKENAFIQNKIIFTGDIPNFDISKINSYIGDRETVNEDGFKISEWLVKKKDVIDFYDSLKVKEI</sequence>
<reference evidence="2 3" key="1">
    <citation type="submission" date="2016-10" db="EMBL/GenBank/DDBJ databases">
        <title>Rodentibacter gen. nov. and new species.</title>
        <authorList>
            <person name="Christensen H."/>
        </authorList>
    </citation>
    <scope>NUCLEOTIDE SEQUENCE [LARGE SCALE GENOMIC DNA]</scope>
    <source>
        <strain evidence="2 3">H1987082031</strain>
    </source>
</reference>
<feature type="domain" description="CdiI C-terminal" evidence="1">
    <location>
        <begin position="37"/>
        <end position="141"/>
    </location>
</feature>
<evidence type="ECO:0000313" key="3">
    <source>
        <dbReference type="Proteomes" id="UP000189161"/>
    </source>
</evidence>
<protein>
    <recommendedName>
        <fullName evidence="1">CdiI C-terminal domain-containing protein</fullName>
    </recommendedName>
</protein>